<feature type="signal peptide" evidence="1">
    <location>
        <begin position="1"/>
        <end position="18"/>
    </location>
</feature>
<protein>
    <recommendedName>
        <fullName evidence="4">Copper amine oxidase-like N-terminal domain-containing protein</fullName>
    </recommendedName>
</protein>
<gene>
    <name evidence="2" type="ORF">PDENDC454_02900</name>
</gene>
<dbReference type="RefSeq" id="WP_006675086.1">
    <property type="nucleotide sequence ID" value="NZ_AHKH01000005.1"/>
</dbReference>
<dbReference type="Proteomes" id="UP000003900">
    <property type="component" value="Unassembled WGS sequence"/>
</dbReference>
<accession>H3SAP5</accession>
<dbReference type="EMBL" id="AHKH01000005">
    <property type="protein sequence ID" value="EHQ63838.1"/>
    <property type="molecule type" value="Genomic_DNA"/>
</dbReference>
<reference evidence="2 3" key="1">
    <citation type="journal article" date="2012" name="J. Bacteriol.">
        <title>Genome Sequence of the Pattern-Forming Social Bacterium Paenibacillus dendritiformis C454 Chiral Morphotype.</title>
        <authorList>
            <person name="Sirota-Madi A."/>
            <person name="Olender T."/>
            <person name="Helman Y."/>
            <person name="Brainis I."/>
            <person name="Finkelshtein A."/>
            <person name="Roth D."/>
            <person name="Hagai E."/>
            <person name="Leshkowitz D."/>
            <person name="Brodsky L."/>
            <person name="Galatenko V."/>
            <person name="Nikolaev V."/>
            <person name="Gutnick D.L."/>
            <person name="Lancet D."/>
            <person name="Ben-Jacob E."/>
        </authorList>
    </citation>
    <scope>NUCLEOTIDE SEQUENCE [LARGE SCALE GENOMIC DNA]</scope>
    <source>
        <strain evidence="2 3">C454</strain>
    </source>
</reference>
<sequence>MKKWIYLLLIGVAVVAVAATAGCSFDGRGHYSLTGKKVSEEYKVVINGKPMEGALIEGNLYVPLRPMLKELDVGFTVDSPNKVITVGEESPAPPNKFMEKNASELRALQRTLENETLPNLKKRRKQINDKMSEQWQAGDKEGYEATKKQLVECKAAMARRTEELRLVKEALIAKSRK</sequence>
<evidence type="ECO:0000256" key="1">
    <source>
        <dbReference type="SAM" id="SignalP"/>
    </source>
</evidence>
<organism evidence="2 3">
    <name type="scientific">Paenibacillus dendritiformis C454</name>
    <dbReference type="NCBI Taxonomy" id="1131935"/>
    <lineage>
        <taxon>Bacteria</taxon>
        <taxon>Bacillati</taxon>
        <taxon>Bacillota</taxon>
        <taxon>Bacilli</taxon>
        <taxon>Bacillales</taxon>
        <taxon>Paenibacillaceae</taxon>
        <taxon>Paenibacillus</taxon>
    </lineage>
</organism>
<evidence type="ECO:0000313" key="2">
    <source>
        <dbReference type="EMBL" id="EHQ63838.1"/>
    </source>
</evidence>
<dbReference type="PROSITE" id="PS51257">
    <property type="entry name" value="PROKAR_LIPOPROTEIN"/>
    <property type="match status" value="1"/>
</dbReference>
<dbReference type="AlphaFoldDB" id="H3SAP5"/>
<feature type="chain" id="PRO_5003590807" description="Copper amine oxidase-like N-terminal domain-containing protein" evidence="1">
    <location>
        <begin position="19"/>
        <end position="177"/>
    </location>
</feature>
<keyword evidence="3" id="KW-1185">Reference proteome</keyword>
<comment type="caution">
    <text evidence="2">The sequence shown here is derived from an EMBL/GenBank/DDBJ whole genome shotgun (WGS) entry which is preliminary data.</text>
</comment>
<evidence type="ECO:0008006" key="4">
    <source>
        <dbReference type="Google" id="ProtNLM"/>
    </source>
</evidence>
<evidence type="ECO:0000313" key="3">
    <source>
        <dbReference type="Proteomes" id="UP000003900"/>
    </source>
</evidence>
<name>H3SAP5_9BACL</name>
<keyword evidence="1" id="KW-0732">Signal</keyword>
<dbReference type="OrthoDB" id="9911590at2"/>
<dbReference type="PATRIC" id="fig|1131935.3.peg.586"/>
<proteinExistence type="predicted"/>
<dbReference type="STRING" id="1131935.PDENDC454_02900"/>